<comment type="caution">
    <text evidence="2">The sequence shown here is derived from an EMBL/GenBank/DDBJ whole genome shotgun (WGS) entry which is preliminary data.</text>
</comment>
<keyword evidence="1" id="KW-0472">Membrane</keyword>
<dbReference type="EMBL" id="JAKKDV010000004">
    <property type="protein sequence ID" value="MCF7560968.1"/>
    <property type="molecule type" value="Genomic_DNA"/>
</dbReference>
<name>A0ABS9IK28_9FLAO</name>
<dbReference type="RefSeq" id="WP_237231650.1">
    <property type="nucleotide sequence ID" value="NZ_JAKKDV010000004.1"/>
</dbReference>
<keyword evidence="3" id="KW-1185">Reference proteome</keyword>
<proteinExistence type="predicted"/>
<reference evidence="2 3" key="1">
    <citation type="submission" date="2022-01" db="EMBL/GenBank/DDBJ databases">
        <title>Draft genome sequence of Sabulilitoribacter multivorans KCTC 32326.</title>
        <authorList>
            <person name="Oh J.-S."/>
        </authorList>
    </citation>
    <scope>NUCLEOTIDE SEQUENCE [LARGE SCALE GENOMIC DNA]</scope>
    <source>
        <strain evidence="2 3">M-M16</strain>
    </source>
</reference>
<dbReference type="Proteomes" id="UP001200022">
    <property type="component" value="Unassembled WGS sequence"/>
</dbReference>
<protein>
    <submittedName>
        <fullName evidence="2">Uncharacterized protein</fullName>
    </submittedName>
</protein>
<sequence length="84" mass="9839">MELVLTKEDLEPLPKQKEDLISEPSGFLNSYYKNIVSENYKKLNTTSIFAFKQRIKRKCYTRNCMAETTLKLSIFLVAILLIFN</sequence>
<organism evidence="2 3">
    <name type="scientific">Flaviramulus multivorans</name>
    <dbReference type="NCBI Taxonomy" id="1304750"/>
    <lineage>
        <taxon>Bacteria</taxon>
        <taxon>Pseudomonadati</taxon>
        <taxon>Bacteroidota</taxon>
        <taxon>Flavobacteriia</taxon>
        <taxon>Flavobacteriales</taxon>
        <taxon>Flavobacteriaceae</taxon>
        <taxon>Flaviramulus</taxon>
    </lineage>
</organism>
<evidence type="ECO:0000313" key="3">
    <source>
        <dbReference type="Proteomes" id="UP001200022"/>
    </source>
</evidence>
<keyword evidence="1" id="KW-1133">Transmembrane helix</keyword>
<accession>A0ABS9IK28</accession>
<evidence type="ECO:0000313" key="2">
    <source>
        <dbReference type="EMBL" id="MCF7560968.1"/>
    </source>
</evidence>
<keyword evidence="1" id="KW-0812">Transmembrane</keyword>
<evidence type="ECO:0000256" key="1">
    <source>
        <dbReference type="SAM" id="Phobius"/>
    </source>
</evidence>
<feature type="transmembrane region" description="Helical" evidence="1">
    <location>
        <begin position="64"/>
        <end position="83"/>
    </location>
</feature>
<gene>
    <name evidence="2" type="ORF">L3X39_10005</name>
</gene>